<gene>
    <name evidence="12" type="ORF">PQJ61_13665</name>
</gene>
<dbReference type="EMBL" id="JAQQAL010000034">
    <property type="protein sequence ID" value="MDC7227807.1"/>
    <property type="molecule type" value="Genomic_DNA"/>
</dbReference>
<evidence type="ECO:0000256" key="9">
    <source>
        <dbReference type="ARBA" id="ARBA00025439"/>
    </source>
</evidence>
<feature type="transmembrane region" description="Helical" evidence="11">
    <location>
        <begin position="164"/>
        <end position="182"/>
    </location>
</feature>
<keyword evidence="6 11" id="KW-0812">Transmembrane</keyword>
<organism evidence="12 13">
    <name type="scientific">Candidatus Thalassospirochaeta sargassi</name>
    <dbReference type="NCBI Taxonomy" id="3119039"/>
    <lineage>
        <taxon>Bacteria</taxon>
        <taxon>Pseudomonadati</taxon>
        <taxon>Spirochaetota</taxon>
        <taxon>Spirochaetia</taxon>
        <taxon>Spirochaetales</taxon>
        <taxon>Spirochaetaceae</taxon>
        <taxon>Candidatus Thalassospirochaeta</taxon>
    </lineage>
</organism>
<evidence type="ECO:0000256" key="7">
    <source>
        <dbReference type="ARBA" id="ARBA00022989"/>
    </source>
</evidence>
<keyword evidence="7 11" id="KW-1133">Transmembrane helix</keyword>
<keyword evidence="8 11" id="KW-0472">Membrane</keyword>
<evidence type="ECO:0000313" key="13">
    <source>
        <dbReference type="Proteomes" id="UP001221217"/>
    </source>
</evidence>
<evidence type="ECO:0000256" key="1">
    <source>
        <dbReference type="ARBA" id="ARBA00004651"/>
    </source>
</evidence>
<feature type="transmembrane region" description="Helical" evidence="11">
    <location>
        <begin position="128"/>
        <end position="149"/>
    </location>
</feature>
<feature type="transmembrane region" description="Helical" evidence="11">
    <location>
        <begin position="83"/>
        <end position="116"/>
    </location>
</feature>
<dbReference type="PANTHER" id="PTHR32196">
    <property type="entry name" value="ABC TRANSPORTER PERMEASE PROTEIN YPHD-RELATED-RELATED"/>
    <property type="match status" value="1"/>
</dbReference>
<dbReference type="CDD" id="cd06579">
    <property type="entry name" value="TM_PBP1_transp_AraH_like"/>
    <property type="match status" value="1"/>
</dbReference>
<name>A0AAJ1MKI7_9SPIO</name>
<keyword evidence="3" id="KW-0813">Transport</keyword>
<evidence type="ECO:0000256" key="5">
    <source>
        <dbReference type="ARBA" id="ARBA00022519"/>
    </source>
</evidence>
<evidence type="ECO:0000256" key="2">
    <source>
        <dbReference type="ARBA" id="ARBA00011262"/>
    </source>
</evidence>
<dbReference type="InterPro" id="IPR001851">
    <property type="entry name" value="ABC_transp_permease"/>
</dbReference>
<dbReference type="PANTHER" id="PTHR32196:SF29">
    <property type="entry name" value="AUTOINDUCER 2 IMPORT SYSTEM PERMEASE PROTEIN LSRC"/>
    <property type="match status" value="1"/>
</dbReference>
<feature type="transmembrane region" description="Helical" evidence="11">
    <location>
        <begin position="52"/>
        <end position="71"/>
    </location>
</feature>
<feature type="transmembrane region" description="Helical" evidence="11">
    <location>
        <begin position="23"/>
        <end position="40"/>
    </location>
</feature>
<feature type="transmembrane region" description="Helical" evidence="11">
    <location>
        <begin position="268"/>
        <end position="288"/>
    </location>
</feature>
<evidence type="ECO:0000256" key="11">
    <source>
        <dbReference type="SAM" id="Phobius"/>
    </source>
</evidence>
<comment type="function">
    <text evidence="9">Part of the ABC transporter complex LsrABCD involved in autoinducer 2 (AI-2) import. Probably responsible for the translocation of the substrate across the membrane.</text>
</comment>
<accession>A0AAJ1MKI7</accession>
<dbReference type="GO" id="GO:0022857">
    <property type="term" value="F:transmembrane transporter activity"/>
    <property type="evidence" value="ECO:0007669"/>
    <property type="project" value="InterPro"/>
</dbReference>
<evidence type="ECO:0000256" key="10">
    <source>
        <dbReference type="ARBA" id="ARBA00039382"/>
    </source>
</evidence>
<evidence type="ECO:0000256" key="6">
    <source>
        <dbReference type="ARBA" id="ARBA00022692"/>
    </source>
</evidence>
<sequence length="320" mass="34609">MEKSLKISEGNNSSQKMQVFQRLLPYIGIVVVVLLFGILTDFRSLTFRNIRLIIEQSCVLFICATGVFFIMTMGGLDFSQGSIIGVASIAVAYFAQYNFLLAVISGMFVGLFIGAINGILHVKFKIGSFIVTICTMFIFRGVCAFLTTAKPMSAPIFMYSFNKWYYLISAAVLVLVLGAFFFSMTSFGRKLKAIGAGETAARFSGVKVAKIKFLVFMLAGILTGFAATINTIRVGSITASSGTLLETNIMISLVLGGMPVSGGAKNRFSSVLVGVLLFAILNNGLVMLQINPNVQQLIRGLVFLVIVVANTDRDAVLIIK</sequence>
<evidence type="ECO:0000256" key="4">
    <source>
        <dbReference type="ARBA" id="ARBA00022475"/>
    </source>
</evidence>
<dbReference type="GO" id="GO:0005886">
    <property type="term" value="C:plasma membrane"/>
    <property type="evidence" value="ECO:0007669"/>
    <property type="project" value="UniProtKB-SubCell"/>
</dbReference>
<comment type="caution">
    <text evidence="12">The sequence shown here is derived from an EMBL/GenBank/DDBJ whole genome shotgun (WGS) entry which is preliminary data.</text>
</comment>
<comment type="subcellular location">
    <subcellularLocation>
        <location evidence="1">Cell membrane</location>
        <topology evidence="1">Multi-pass membrane protein</topology>
    </subcellularLocation>
</comment>
<feature type="transmembrane region" description="Helical" evidence="11">
    <location>
        <begin position="211"/>
        <end position="229"/>
    </location>
</feature>
<evidence type="ECO:0000256" key="3">
    <source>
        <dbReference type="ARBA" id="ARBA00022448"/>
    </source>
</evidence>
<evidence type="ECO:0000256" key="8">
    <source>
        <dbReference type="ARBA" id="ARBA00023136"/>
    </source>
</evidence>
<proteinExistence type="predicted"/>
<keyword evidence="5" id="KW-0997">Cell inner membrane</keyword>
<protein>
    <recommendedName>
        <fullName evidence="10">Autoinducer 2 import system permease protein LsrC</fullName>
    </recommendedName>
</protein>
<feature type="transmembrane region" description="Helical" evidence="11">
    <location>
        <begin position="235"/>
        <end position="256"/>
    </location>
</feature>
<dbReference type="AlphaFoldDB" id="A0AAJ1MKI7"/>
<dbReference type="Proteomes" id="UP001221217">
    <property type="component" value="Unassembled WGS sequence"/>
</dbReference>
<comment type="subunit">
    <text evidence="2">The complex is composed of two ATP-binding proteins (LsrA), two transmembrane proteins (LsrC and LsrD) and a solute-binding protein (LsrB).</text>
</comment>
<dbReference type="Pfam" id="PF02653">
    <property type="entry name" value="BPD_transp_2"/>
    <property type="match status" value="1"/>
</dbReference>
<reference evidence="12 13" key="1">
    <citation type="submission" date="2022-12" db="EMBL/GenBank/DDBJ databases">
        <title>Metagenome assembled genome from gulf of manar.</title>
        <authorList>
            <person name="Kohli P."/>
            <person name="Pk S."/>
            <person name="Venkata Ramana C."/>
            <person name="Sasikala C."/>
        </authorList>
    </citation>
    <scope>NUCLEOTIDE SEQUENCE [LARGE SCALE GENOMIC DNA]</scope>
    <source>
        <strain evidence="12">JB008</strain>
    </source>
</reference>
<keyword evidence="4" id="KW-1003">Cell membrane</keyword>
<evidence type="ECO:0000313" key="12">
    <source>
        <dbReference type="EMBL" id="MDC7227807.1"/>
    </source>
</evidence>